<comment type="cofactor">
    <cofactor evidence="1">
        <name>FAD</name>
        <dbReference type="ChEBI" id="CHEBI:57692"/>
    </cofactor>
</comment>
<accession>A0A9X4RDL9</accession>
<dbReference type="InterPro" id="IPR036188">
    <property type="entry name" value="FAD/NAD-bd_sf"/>
</dbReference>
<organism evidence="5 6">
    <name type="scientific">Speluncibacter jeojiensis</name>
    <dbReference type="NCBI Taxonomy" id="2710754"/>
    <lineage>
        <taxon>Bacteria</taxon>
        <taxon>Bacillati</taxon>
        <taxon>Actinomycetota</taxon>
        <taxon>Actinomycetes</taxon>
        <taxon>Mycobacteriales</taxon>
        <taxon>Speluncibacteraceae</taxon>
        <taxon>Speluncibacter</taxon>
    </lineage>
</organism>
<dbReference type="InterPro" id="IPR002937">
    <property type="entry name" value="Amino_oxidase"/>
</dbReference>
<dbReference type="RefSeq" id="WP_277832247.1">
    <property type="nucleotide sequence ID" value="NZ_JAAIVF010000002.1"/>
</dbReference>
<dbReference type="InterPro" id="IPR050464">
    <property type="entry name" value="Zeta_carotene_desat/Oxidored"/>
</dbReference>
<feature type="binding site" evidence="3">
    <location>
        <position position="237"/>
    </location>
    <ligand>
        <name>FAD</name>
        <dbReference type="ChEBI" id="CHEBI:57692"/>
    </ligand>
</feature>
<gene>
    <name evidence="5" type="primary">hpnE</name>
    <name evidence="5" type="ORF">NVS88_07000</name>
</gene>
<dbReference type="PRINTS" id="PR00757">
    <property type="entry name" value="AMINEOXDASEF"/>
</dbReference>
<dbReference type="PANTHER" id="PTHR42923">
    <property type="entry name" value="PROTOPORPHYRINOGEN OXIDASE"/>
    <property type="match status" value="1"/>
</dbReference>
<keyword evidence="2 5" id="KW-0560">Oxidoreductase</keyword>
<name>A0A9X4RDL9_9ACTN</name>
<feature type="binding site" evidence="3">
    <location>
        <begin position="33"/>
        <end position="34"/>
    </location>
    <ligand>
        <name>FAD</name>
        <dbReference type="ChEBI" id="CHEBI:57692"/>
    </ligand>
</feature>
<sequence>MNGKVVVVIGGGLAGLTAACDLADCGVRVTLVEARGRLGGATFSFHRDGLTVDNGQHVVMRCYSDYLALLDRIGSSDGIAMQNRFRMPVLLPDGTRTTLTRTGGPAPLHLGLGLARYRALSMADRARVLRAATALRRLSPDDPELDGRTFGDWLREHGQTQATSDALWNLISVAALNTDADEASLASAVMVFRTALLDRSDAADIGVPVVSLDELHVRPAARYLRARGGRILTHNAVRHIEPLDRGYVVRLDGADLHADGVVVATPPEPAARICPAQTGLRPDELERLGKNPIMNVHMAFRRKVTDLPFAAVLDSPVQWFFDRTETAGYEGGQYLTISLSAADRWIGTPAPELRGIFERELVRLLPGAADAELEHFFVTRERRGTFRQAPGTAGLRPDAQTPLPGLALAGAWTATGWPDTMEGAVRSGHRAADLVFSDISAQDATPASTHPAGGITS</sequence>
<dbReference type="EC" id="1.17.8.1" evidence="5"/>
<dbReference type="Proteomes" id="UP001152755">
    <property type="component" value="Unassembled WGS sequence"/>
</dbReference>
<dbReference type="EMBL" id="JANRHA010000003">
    <property type="protein sequence ID" value="MDG3014302.1"/>
    <property type="molecule type" value="Genomic_DNA"/>
</dbReference>
<dbReference type="NCBIfam" id="TIGR03467">
    <property type="entry name" value="HpnE"/>
    <property type="match status" value="1"/>
</dbReference>
<comment type="caution">
    <text evidence="5">The sequence shown here is derived from an EMBL/GenBank/DDBJ whole genome shotgun (WGS) entry which is preliminary data.</text>
</comment>
<dbReference type="Pfam" id="PF01593">
    <property type="entry name" value="Amino_oxidase"/>
    <property type="match status" value="1"/>
</dbReference>
<evidence type="ECO:0000313" key="6">
    <source>
        <dbReference type="Proteomes" id="UP001152755"/>
    </source>
</evidence>
<evidence type="ECO:0000256" key="3">
    <source>
        <dbReference type="PIRSR" id="PIRSR601613-1"/>
    </source>
</evidence>
<dbReference type="InterPro" id="IPR001613">
    <property type="entry name" value="Flavin_amine_oxidase"/>
</dbReference>
<dbReference type="InterPro" id="IPR017830">
    <property type="entry name" value="SQase_HpnE"/>
</dbReference>
<dbReference type="GO" id="GO:0016491">
    <property type="term" value="F:oxidoreductase activity"/>
    <property type="evidence" value="ECO:0007669"/>
    <property type="project" value="UniProtKB-KW"/>
</dbReference>
<reference evidence="5" key="1">
    <citation type="submission" date="2022-08" db="EMBL/GenBank/DDBJ databases">
        <title>Genome analysis of Corynebacteriales strain.</title>
        <authorList>
            <person name="Lee S.D."/>
        </authorList>
    </citation>
    <scope>NUCLEOTIDE SEQUENCE</scope>
    <source>
        <strain evidence="5">D3-21</strain>
    </source>
</reference>
<evidence type="ECO:0000256" key="1">
    <source>
        <dbReference type="ARBA" id="ARBA00001974"/>
    </source>
</evidence>
<evidence type="ECO:0000313" key="5">
    <source>
        <dbReference type="EMBL" id="MDG3014302.1"/>
    </source>
</evidence>
<dbReference type="AlphaFoldDB" id="A0A9X4RDL9"/>
<feature type="domain" description="Amine oxidase" evidence="4">
    <location>
        <begin position="13"/>
        <end position="435"/>
    </location>
</feature>
<dbReference type="SUPFAM" id="SSF51905">
    <property type="entry name" value="FAD/NAD(P)-binding domain"/>
    <property type="match status" value="1"/>
</dbReference>
<dbReference type="PANTHER" id="PTHR42923:SF47">
    <property type="entry name" value="BLR3003 PROTEIN"/>
    <property type="match status" value="1"/>
</dbReference>
<dbReference type="Gene3D" id="3.50.50.60">
    <property type="entry name" value="FAD/NAD(P)-binding domain"/>
    <property type="match status" value="1"/>
</dbReference>
<proteinExistence type="predicted"/>
<keyword evidence="6" id="KW-1185">Reference proteome</keyword>
<evidence type="ECO:0000256" key="2">
    <source>
        <dbReference type="ARBA" id="ARBA00023002"/>
    </source>
</evidence>
<evidence type="ECO:0000259" key="4">
    <source>
        <dbReference type="Pfam" id="PF01593"/>
    </source>
</evidence>
<dbReference type="PROSITE" id="PS51257">
    <property type="entry name" value="PROKAR_LIPOPROTEIN"/>
    <property type="match status" value="1"/>
</dbReference>
<protein>
    <submittedName>
        <fullName evidence="5">Hydroxysqualene dehydroxylase HpnE</fullName>
        <ecNumber evidence="5">1.17.8.1</ecNumber>
    </submittedName>
</protein>